<dbReference type="Pfam" id="PF07508">
    <property type="entry name" value="Recombinase"/>
    <property type="match status" value="1"/>
</dbReference>
<dbReference type="AlphaFoldDB" id="A0A1F7USE2"/>
<comment type="caution">
    <text evidence="2">The sequence shown here is derived from an EMBL/GenBank/DDBJ whole genome shotgun (WGS) entry which is preliminary data.</text>
</comment>
<organism evidence="2 3">
    <name type="scientific">Candidatus Uhrbacteria bacterium RIFCSPLOWO2_01_FULL_47_24</name>
    <dbReference type="NCBI Taxonomy" id="1802401"/>
    <lineage>
        <taxon>Bacteria</taxon>
        <taxon>Candidatus Uhriibacteriota</taxon>
    </lineage>
</organism>
<dbReference type="SUPFAM" id="SSF53041">
    <property type="entry name" value="Resolvase-like"/>
    <property type="match status" value="1"/>
</dbReference>
<dbReference type="InterPro" id="IPR011109">
    <property type="entry name" value="DNA_bind_recombinase_dom"/>
</dbReference>
<dbReference type="InterPro" id="IPR038109">
    <property type="entry name" value="DNA_bind_recomb_sf"/>
</dbReference>
<dbReference type="Pfam" id="PF13408">
    <property type="entry name" value="Zn_ribbon_recom"/>
    <property type="match status" value="1"/>
</dbReference>
<dbReference type="InterPro" id="IPR036162">
    <property type="entry name" value="Resolvase-like_N_sf"/>
</dbReference>
<dbReference type="GO" id="GO:0000150">
    <property type="term" value="F:DNA strand exchange activity"/>
    <property type="evidence" value="ECO:0007669"/>
    <property type="project" value="InterPro"/>
</dbReference>
<dbReference type="Proteomes" id="UP000176897">
    <property type="component" value="Unassembled WGS sequence"/>
</dbReference>
<dbReference type="Gene3D" id="3.90.1750.20">
    <property type="entry name" value="Putative Large Serine Recombinase, Chain B, Domain 2"/>
    <property type="match status" value="1"/>
</dbReference>
<dbReference type="Gene3D" id="3.40.50.1390">
    <property type="entry name" value="Resolvase, N-terminal catalytic domain"/>
    <property type="match status" value="1"/>
</dbReference>
<accession>A0A1F7USE2</accession>
<evidence type="ECO:0000259" key="1">
    <source>
        <dbReference type="PROSITE" id="PS51737"/>
    </source>
</evidence>
<dbReference type="SMART" id="SM00857">
    <property type="entry name" value="Resolvase"/>
    <property type="match status" value="1"/>
</dbReference>
<protein>
    <recommendedName>
        <fullName evidence="1">Recombinase domain-containing protein</fullName>
    </recommendedName>
</protein>
<evidence type="ECO:0000313" key="3">
    <source>
        <dbReference type="Proteomes" id="UP000176897"/>
    </source>
</evidence>
<dbReference type="CDD" id="cd00338">
    <property type="entry name" value="Ser_Recombinase"/>
    <property type="match status" value="1"/>
</dbReference>
<evidence type="ECO:0000313" key="2">
    <source>
        <dbReference type="EMBL" id="OGL81165.1"/>
    </source>
</evidence>
<dbReference type="GO" id="GO:0003677">
    <property type="term" value="F:DNA binding"/>
    <property type="evidence" value="ECO:0007669"/>
    <property type="project" value="InterPro"/>
</dbReference>
<dbReference type="InterPro" id="IPR025827">
    <property type="entry name" value="Zn_ribbon_recom_dom"/>
</dbReference>
<dbReference type="PANTHER" id="PTHR30461">
    <property type="entry name" value="DNA-INVERTASE FROM LAMBDOID PROPHAGE"/>
    <property type="match status" value="1"/>
</dbReference>
<feature type="domain" description="Recombinase" evidence="1">
    <location>
        <begin position="155"/>
        <end position="269"/>
    </location>
</feature>
<sequence length="531" mass="61007">MNQLRYLAYARKSTDSEDMQVQSIPDQEREFDRIKQSKNLNVIKVFCESKSAKKPGRPMFNDMMQMIQNGEADGIICWKLNRLARNPLDGGQIQWLLQQGTLKSIIVPGKEYLPTDNVLLMAVELGIANQFILDLSKDVRRGLHSKAEKGWRPGPVGLGYLNDKYGDKGSKQIFKDEERFPLVRKMWDLLLTGAYTVPRIQKIVSDEWGLRTKKGTKLSLSTIYGIFTKPFYYGEYSFKGEVHRGKHEAMITVAEFDRAQAILCKKGKPRSKEKRLPFNGIISCGECGGMITSEEKHKPIKSTGQIGHYIYHHCSRRKKDKPCHQKAINHEDLKSQITAYLDSITIPREFLHWALDVLRSNNQIEEQNRNTVLKNHEHNYKSCLARVDNLVNLYISPENAQKELLSEDEYKTRKNALVKERTQIEAAMRAVGERVDEWLELTEKTFEFATYARHWFEKGDYEQKSHILQALGQNFALFDGKLTIHLQEPLLTIKNGMETESLRNARLEPSNSPSNNGENSSFEAVFSAWSG</sequence>
<dbReference type="InterPro" id="IPR006119">
    <property type="entry name" value="Resolv_N"/>
</dbReference>
<dbReference type="InterPro" id="IPR050639">
    <property type="entry name" value="SSR_resolvase"/>
</dbReference>
<dbReference type="PANTHER" id="PTHR30461:SF23">
    <property type="entry name" value="DNA RECOMBINASE-RELATED"/>
    <property type="match status" value="1"/>
</dbReference>
<reference evidence="2 3" key="1">
    <citation type="journal article" date="2016" name="Nat. Commun.">
        <title>Thousands of microbial genomes shed light on interconnected biogeochemical processes in an aquifer system.</title>
        <authorList>
            <person name="Anantharaman K."/>
            <person name="Brown C.T."/>
            <person name="Hug L.A."/>
            <person name="Sharon I."/>
            <person name="Castelle C.J."/>
            <person name="Probst A.J."/>
            <person name="Thomas B.C."/>
            <person name="Singh A."/>
            <person name="Wilkins M.J."/>
            <person name="Karaoz U."/>
            <person name="Brodie E.L."/>
            <person name="Williams K.H."/>
            <person name="Hubbard S.S."/>
            <person name="Banfield J.F."/>
        </authorList>
    </citation>
    <scope>NUCLEOTIDE SEQUENCE [LARGE SCALE GENOMIC DNA]</scope>
</reference>
<dbReference type="Pfam" id="PF00239">
    <property type="entry name" value="Resolvase"/>
    <property type="match status" value="1"/>
</dbReference>
<name>A0A1F7USE2_9BACT</name>
<proteinExistence type="predicted"/>
<dbReference type="EMBL" id="MGEJ01000009">
    <property type="protein sequence ID" value="OGL81165.1"/>
    <property type="molecule type" value="Genomic_DNA"/>
</dbReference>
<dbReference type="STRING" id="1802401.A3B21_02655"/>
<dbReference type="PROSITE" id="PS51737">
    <property type="entry name" value="RECOMBINASE_DNA_BIND"/>
    <property type="match status" value="1"/>
</dbReference>
<gene>
    <name evidence="2" type="ORF">A3B21_02655</name>
</gene>